<dbReference type="EMBL" id="CACRUO010000021">
    <property type="protein sequence ID" value="VYT89016.1"/>
    <property type="molecule type" value="Genomic_DNA"/>
</dbReference>
<dbReference type="FunFam" id="2.70.70.10:FF:000001">
    <property type="entry name" value="PTS system glucose-specific IIA component"/>
    <property type="match status" value="1"/>
</dbReference>
<reference evidence="14" key="1">
    <citation type="submission" date="2019-11" db="EMBL/GenBank/DDBJ databases">
        <authorList>
            <person name="Feng L."/>
        </authorList>
    </citation>
    <scope>NUCLEOTIDE SEQUENCE</scope>
    <source>
        <strain evidence="14">SsimulansLFYP27</strain>
    </source>
</reference>
<dbReference type="Gene3D" id="2.70.70.10">
    <property type="entry name" value="Glucose Permease (Domain IIA)"/>
    <property type="match status" value="1"/>
</dbReference>
<dbReference type="GO" id="GO:0016301">
    <property type="term" value="F:kinase activity"/>
    <property type="evidence" value="ECO:0007669"/>
    <property type="project" value="UniProtKB-KW"/>
</dbReference>
<evidence type="ECO:0000259" key="13">
    <source>
        <dbReference type="PROSITE" id="PS51093"/>
    </source>
</evidence>
<comment type="subcellular location">
    <subcellularLocation>
        <location evidence="1">Cytoplasm</location>
    </subcellularLocation>
</comment>
<evidence type="ECO:0000256" key="10">
    <source>
        <dbReference type="ARBA" id="ARBA00042296"/>
    </source>
</evidence>
<keyword evidence="5" id="KW-0598">Phosphotransferase system</keyword>
<evidence type="ECO:0000313" key="14">
    <source>
        <dbReference type="EMBL" id="VYT89016.1"/>
    </source>
</evidence>
<gene>
    <name evidence="14" type="primary">crr</name>
    <name evidence="14" type="ORF">SSLFYP27_00897</name>
</gene>
<evidence type="ECO:0000256" key="1">
    <source>
        <dbReference type="ARBA" id="ARBA00004496"/>
    </source>
</evidence>
<dbReference type="NCBIfam" id="TIGR00830">
    <property type="entry name" value="PTBA"/>
    <property type="match status" value="1"/>
</dbReference>
<keyword evidence="2" id="KW-0813">Transport</keyword>
<dbReference type="Pfam" id="PF00358">
    <property type="entry name" value="PTS_EIIA_1"/>
    <property type="match status" value="1"/>
</dbReference>
<sequence>MFKKLFGKEDKIDKSIEVYAPISGEYVKIEDIPDPVFAQKMMGDGFGVNPSEGVVVSPIEGKVDNIFPTKHALGLKADNGLELLIHIGLDTVQLDGEGFNVLVESGDTVKVGDPLVEFDLDYIGNNAKSVISPIIITNTDQADKIDIHPQDQLVKSETKVIDVTMG</sequence>
<dbReference type="PANTHER" id="PTHR45008">
    <property type="entry name" value="PTS SYSTEM GLUCOSE-SPECIFIC EIIA COMPONENT"/>
    <property type="match status" value="1"/>
</dbReference>
<dbReference type="InterPro" id="IPR011055">
    <property type="entry name" value="Dup_hybrid_motif"/>
</dbReference>
<name>A0A6N3AGS6_STASI</name>
<evidence type="ECO:0000256" key="11">
    <source>
        <dbReference type="ARBA" id="ARBA00042526"/>
    </source>
</evidence>
<dbReference type="PROSITE" id="PS51093">
    <property type="entry name" value="PTS_EIIA_TYPE_1"/>
    <property type="match status" value="1"/>
</dbReference>
<dbReference type="PANTHER" id="PTHR45008:SF1">
    <property type="entry name" value="PTS SYSTEM GLUCOSE-SPECIFIC EIIA COMPONENT"/>
    <property type="match status" value="1"/>
</dbReference>
<evidence type="ECO:0000256" key="5">
    <source>
        <dbReference type="ARBA" id="ARBA00022683"/>
    </source>
</evidence>
<dbReference type="InterPro" id="IPR050890">
    <property type="entry name" value="PTS_EIIA_component"/>
</dbReference>
<evidence type="ECO:0000256" key="4">
    <source>
        <dbReference type="ARBA" id="ARBA00022679"/>
    </source>
</evidence>
<dbReference type="AlphaFoldDB" id="A0A6N3AGS6"/>
<dbReference type="GO" id="GO:0009401">
    <property type="term" value="P:phosphoenolpyruvate-dependent sugar phosphotransferase system"/>
    <property type="evidence" value="ECO:0007669"/>
    <property type="project" value="UniProtKB-KW"/>
</dbReference>
<evidence type="ECO:0000256" key="3">
    <source>
        <dbReference type="ARBA" id="ARBA00022597"/>
    </source>
</evidence>
<keyword evidence="4 14" id="KW-0808">Transferase</keyword>
<evidence type="ECO:0000256" key="8">
    <source>
        <dbReference type="ARBA" id="ARBA00038632"/>
    </source>
</evidence>
<organism evidence="14">
    <name type="scientific">Staphylococcus simulans</name>
    <dbReference type="NCBI Taxonomy" id="1286"/>
    <lineage>
        <taxon>Bacteria</taxon>
        <taxon>Bacillati</taxon>
        <taxon>Bacillota</taxon>
        <taxon>Bacilli</taxon>
        <taxon>Bacillales</taxon>
        <taxon>Staphylococcaceae</taxon>
        <taxon>Staphylococcus</taxon>
    </lineage>
</organism>
<dbReference type="PROSITE" id="PS00371">
    <property type="entry name" value="PTS_EIIA_TYPE_1_HIS"/>
    <property type="match status" value="1"/>
</dbReference>
<dbReference type="InterPro" id="IPR001127">
    <property type="entry name" value="PTS_EIIA_1_perm"/>
</dbReference>
<comment type="subunit">
    <text evidence="8">Heterodimer with glycerol kinase (glpk).</text>
</comment>
<keyword evidence="6" id="KW-0418">Kinase</keyword>
<comment type="function">
    <text evidence="7">The phosphoenolpyruvate-dependent sugar phosphotransferase system (sugar PTS), a major carbohydrate active transport system, catalyzes the phosphorylation of incoming sugar substrates concomitantly with their translocation across the cell membrane. The enzyme II complex composed of PtsG and Crr is involved in glucose transport.</text>
</comment>
<evidence type="ECO:0000256" key="9">
    <source>
        <dbReference type="ARBA" id="ARBA00039163"/>
    </source>
</evidence>
<evidence type="ECO:0000256" key="12">
    <source>
        <dbReference type="ARBA" id="ARBA00042873"/>
    </source>
</evidence>
<keyword evidence="3" id="KW-0762">Sugar transport</keyword>
<protein>
    <recommendedName>
        <fullName evidence="9">PTS system glucose-specific EIIA component</fullName>
    </recommendedName>
    <alternativeName>
        <fullName evidence="12">EIIA-Glc</fullName>
    </alternativeName>
    <alternativeName>
        <fullName evidence="11">EIII-Glc</fullName>
    </alternativeName>
    <alternativeName>
        <fullName evidence="10">Glucose-specific phosphotransferase enzyme IIA component</fullName>
    </alternativeName>
</protein>
<evidence type="ECO:0000256" key="6">
    <source>
        <dbReference type="ARBA" id="ARBA00022777"/>
    </source>
</evidence>
<dbReference type="SUPFAM" id="SSF51261">
    <property type="entry name" value="Duplicated hybrid motif"/>
    <property type="match status" value="1"/>
</dbReference>
<dbReference type="GO" id="GO:0005737">
    <property type="term" value="C:cytoplasm"/>
    <property type="evidence" value="ECO:0007669"/>
    <property type="project" value="UniProtKB-SubCell"/>
</dbReference>
<evidence type="ECO:0000256" key="7">
    <source>
        <dbReference type="ARBA" id="ARBA00037252"/>
    </source>
</evidence>
<dbReference type="RefSeq" id="WP_156666581.1">
    <property type="nucleotide sequence ID" value="NZ_CACRUO010000021.1"/>
</dbReference>
<proteinExistence type="predicted"/>
<feature type="domain" description="PTS EIIA type-1" evidence="13">
    <location>
        <begin position="34"/>
        <end position="138"/>
    </location>
</feature>
<accession>A0A6N3AGS6</accession>
<evidence type="ECO:0000256" key="2">
    <source>
        <dbReference type="ARBA" id="ARBA00022448"/>
    </source>
</evidence>